<dbReference type="AlphaFoldDB" id="A0A1V9XL64"/>
<evidence type="ECO:0000313" key="2">
    <source>
        <dbReference type="Proteomes" id="UP000192247"/>
    </source>
</evidence>
<reference evidence="1 2" key="1">
    <citation type="journal article" date="2017" name="Gigascience">
        <title>Draft genome of the honey bee ectoparasitic mite, Tropilaelaps mercedesae, is shaped by the parasitic life history.</title>
        <authorList>
            <person name="Dong X."/>
            <person name="Armstrong S.D."/>
            <person name="Xia D."/>
            <person name="Makepeace B.L."/>
            <person name="Darby A.C."/>
            <person name="Kadowaki T."/>
        </authorList>
    </citation>
    <scope>NUCLEOTIDE SEQUENCE [LARGE SCALE GENOMIC DNA]</scope>
    <source>
        <strain evidence="1">Wuxi-XJTLU</strain>
    </source>
</reference>
<evidence type="ECO:0000313" key="1">
    <source>
        <dbReference type="EMBL" id="OQR74247.1"/>
    </source>
</evidence>
<dbReference type="InParanoid" id="A0A1V9XL64"/>
<dbReference type="EMBL" id="MNPL01008412">
    <property type="protein sequence ID" value="OQR74247.1"/>
    <property type="molecule type" value="Genomic_DNA"/>
</dbReference>
<proteinExistence type="predicted"/>
<gene>
    <name evidence="1" type="ORF">BIW11_03450</name>
</gene>
<comment type="caution">
    <text evidence="1">The sequence shown here is derived from an EMBL/GenBank/DDBJ whole genome shotgun (WGS) entry which is preliminary data.</text>
</comment>
<accession>A0A1V9XL64</accession>
<sequence length="100" mass="11435">MSFRKSINDQSWMNASLRTDVVMEASLPKVLLRVILPCAFARRRKDCIPAPAPQAEARTSFCLRDLEHRVDDVHQRLLTPTRRQIAIVTAIDIRRHESAG</sequence>
<protein>
    <submittedName>
        <fullName evidence="1">Uncharacterized protein</fullName>
    </submittedName>
</protein>
<name>A0A1V9XL64_9ACAR</name>
<organism evidence="1 2">
    <name type="scientific">Tropilaelaps mercedesae</name>
    <dbReference type="NCBI Taxonomy" id="418985"/>
    <lineage>
        <taxon>Eukaryota</taxon>
        <taxon>Metazoa</taxon>
        <taxon>Ecdysozoa</taxon>
        <taxon>Arthropoda</taxon>
        <taxon>Chelicerata</taxon>
        <taxon>Arachnida</taxon>
        <taxon>Acari</taxon>
        <taxon>Parasitiformes</taxon>
        <taxon>Mesostigmata</taxon>
        <taxon>Gamasina</taxon>
        <taxon>Dermanyssoidea</taxon>
        <taxon>Laelapidae</taxon>
        <taxon>Tropilaelaps</taxon>
    </lineage>
</organism>
<keyword evidence="2" id="KW-1185">Reference proteome</keyword>
<dbReference type="Proteomes" id="UP000192247">
    <property type="component" value="Unassembled WGS sequence"/>
</dbReference>